<evidence type="ECO:0000313" key="9">
    <source>
        <dbReference type="EMBL" id="KAJ4386631.1"/>
    </source>
</evidence>
<evidence type="ECO:0000313" key="10">
    <source>
        <dbReference type="Proteomes" id="UP001140453"/>
    </source>
</evidence>
<evidence type="ECO:0000259" key="8">
    <source>
        <dbReference type="Pfam" id="PF20684"/>
    </source>
</evidence>
<evidence type="ECO:0000256" key="4">
    <source>
        <dbReference type="ARBA" id="ARBA00023136"/>
    </source>
</evidence>
<dbReference type="PANTHER" id="PTHR33048">
    <property type="entry name" value="PTH11-LIKE INTEGRAL MEMBRANE PROTEIN (AFU_ORTHOLOGUE AFUA_5G11245)"/>
    <property type="match status" value="1"/>
</dbReference>
<comment type="caution">
    <text evidence="9">The sequence shown here is derived from an EMBL/GenBank/DDBJ whole genome shotgun (WGS) entry which is preliminary data.</text>
</comment>
<evidence type="ECO:0000256" key="3">
    <source>
        <dbReference type="ARBA" id="ARBA00022989"/>
    </source>
</evidence>
<comment type="subcellular location">
    <subcellularLocation>
        <location evidence="1">Membrane</location>
        <topology evidence="1">Multi-pass membrane protein</topology>
    </subcellularLocation>
</comment>
<evidence type="ECO:0000256" key="6">
    <source>
        <dbReference type="SAM" id="MobiDB-lite"/>
    </source>
</evidence>
<comment type="similarity">
    <text evidence="5">Belongs to the SAT4 family.</text>
</comment>
<evidence type="ECO:0000256" key="5">
    <source>
        <dbReference type="ARBA" id="ARBA00038359"/>
    </source>
</evidence>
<feature type="transmembrane region" description="Helical" evidence="7">
    <location>
        <begin position="173"/>
        <end position="192"/>
    </location>
</feature>
<dbReference type="GO" id="GO:0016020">
    <property type="term" value="C:membrane"/>
    <property type="evidence" value="ECO:0007669"/>
    <property type="project" value="UniProtKB-SubCell"/>
</dbReference>
<protein>
    <recommendedName>
        <fullName evidence="8">Rhodopsin domain-containing protein</fullName>
    </recommendedName>
</protein>
<feature type="transmembrane region" description="Helical" evidence="7">
    <location>
        <begin position="6"/>
        <end position="27"/>
    </location>
</feature>
<feature type="transmembrane region" description="Helical" evidence="7">
    <location>
        <begin position="87"/>
        <end position="111"/>
    </location>
</feature>
<dbReference type="PANTHER" id="PTHR33048:SF47">
    <property type="entry name" value="INTEGRAL MEMBRANE PROTEIN-RELATED"/>
    <property type="match status" value="1"/>
</dbReference>
<evidence type="ECO:0000256" key="2">
    <source>
        <dbReference type="ARBA" id="ARBA00022692"/>
    </source>
</evidence>
<keyword evidence="2 7" id="KW-0812">Transmembrane</keyword>
<evidence type="ECO:0000256" key="1">
    <source>
        <dbReference type="ARBA" id="ARBA00004141"/>
    </source>
</evidence>
<dbReference type="AlphaFoldDB" id="A0A9W8YKP2"/>
<keyword evidence="3 7" id="KW-1133">Transmembrane helix</keyword>
<dbReference type="InterPro" id="IPR049326">
    <property type="entry name" value="Rhodopsin_dom_fungi"/>
</dbReference>
<gene>
    <name evidence="9" type="ORF">N0V93_009529</name>
</gene>
<accession>A0A9W8YKP2</accession>
<feature type="compositionally biased region" description="Polar residues" evidence="6">
    <location>
        <begin position="383"/>
        <end position="392"/>
    </location>
</feature>
<feature type="transmembrane region" description="Helical" evidence="7">
    <location>
        <begin position="204"/>
        <end position="224"/>
    </location>
</feature>
<keyword evidence="10" id="KW-1185">Reference proteome</keyword>
<feature type="domain" description="Rhodopsin" evidence="8">
    <location>
        <begin position="27"/>
        <end position="264"/>
    </location>
</feature>
<reference evidence="9" key="1">
    <citation type="submission" date="2022-10" db="EMBL/GenBank/DDBJ databases">
        <title>Tapping the CABI collections for fungal endophytes: first genome assemblies for Collariella, Neodidymelliopsis, Ascochyta clinopodiicola, Didymella pomorum, Didymosphaeria variabile, Neocosmospora piperis and Neocucurbitaria cava.</title>
        <authorList>
            <person name="Hill R."/>
        </authorList>
    </citation>
    <scope>NUCLEOTIDE SEQUENCE</scope>
    <source>
        <strain evidence="9">IMI 355082</strain>
    </source>
</reference>
<feature type="region of interest" description="Disordered" evidence="6">
    <location>
        <begin position="362"/>
        <end position="392"/>
    </location>
</feature>
<sequence length="392" mass="43342">MQPGGNSGGLLAVAILAIILGTLAVALRIYTRKVVLNQLWVDDYLACASWVCLMGLVAQNFHNISTGLGSHFADIPPQTVSSFYLDMWLGLLIYQVTLLFTKLTLFFQFYRIIRQTSWKRQKVFYIVLMAVIAAWQIGQVFIQIFACNPVAKSWDMSIEGTCQPISVMRNMNASANIVSDFMILLLPLPIIWRLELPLRQRLALGGIFCLGFFTCIIAILRITVTGGTVSDPSWQTSNIVAWTTAEVMTGVIIASLSTLRPLIGRYVPGWATRTGGTSRGASYKLKTFSSTIGSNVDRKSTFYARPRRISGGAWLDVEEEVEQEQAELVGKYGGVSLRYPMPPRLGPGMARSVGSIRVTKEWSVEANKPVTPTPFDEEEASHQESSNVGRSL</sequence>
<dbReference type="Proteomes" id="UP001140453">
    <property type="component" value="Unassembled WGS sequence"/>
</dbReference>
<feature type="transmembrane region" description="Helical" evidence="7">
    <location>
        <begin position="239"/>
        <end position="259"/>
    </location>
</feature>
<organism evidence="9 10">
    <name type="scientific">Gnomoniopsis smithogilvyi</name>
    <dbReference type="NCBI Taxonomy" id="1191159"/>
    <lineage>
        <taxon>Eukaryota</taxon>
        <taxon>Fungi</taxon>
        <taxon>Dikarya</taxon>
        <taxon>Ascomycota</taxon>
        <taxon>Pezizomycotina</taxon>
        <taxon>Sordariomycetes</taxon>
        <taxon>Sordariomycetidae</taxon>
        <taxon>Diaporthales</taxon>
        <taxon>Gnomoniaceae</taxon>
        <taxon>Gnomoniopsis</taxon>
    </lineage>
</organism>
<proteinExistence type="inferred from homology"/>
<dbReference type="EMBL" id="JAPEVB010000006">
    <property type="protein sequence ID" value="KAJ4386631.1"/>
    <property type="molecule type" value="Genomic_DNA"/>
</dbReference>
<keyword evidence="4 7" id="KW-0472">Membrane</keyword>
<dbReference type="OrthoDB" id="3648173at2759"/>
<dbReference type="InterPro" id="IPR052337">
    <property type="entry name" value="SAT4-like"/>
</dbReference>
<dbReference type="Pfam" id="PF20684">
    <property type="entry name" value="Fung_rhodopsin"/>
    <property type="match status" value="1"/>
</dbReference>
<feature type="transmembrane region" description="Helical" evidence="7">
    <location>
        <begin position="123"/>
        <end position="146"/>
    </location>
</feature>
<evidence type="ECO:0000256" key="7">
    <source>
        <dbReference type="SAM" id="Phobius"/>
    </source>
</evidence>
<name>A0A9W8YKP2_9PEZI</name>